<dbReference type="GO" id="GO:0005737">
    <property type="term" value="C:cytoplasm"/>
    <property type="evidence" value="ECO:0007669"/>
    <property type="project" value="InterPro"/>
</dbReference>
<dbReference type="SUPFAM" id="SSF103657">
    <property type="entry name" value="BAR/IMD domain-like"/>
    <property type="match status" value="1"/>
</dbReference>
<evidence type="ECO:0000256" key="2">
    <source>
        <dbReference type="ARBA" id="ARBA00022833"/>
    </source>
</evidence>
<dbReference type="Pfam" id="PF16746">
    <property type="entry name" value="BAR_3"/>
    <property type="match status" value="1"/>
</dbReference>
<evidence type="ECO:0000259" key="3">
    <source>
        <dbReference type="Pfam" id="PF16746"/>
    </source>
</evidence>
<dbReference type="InterPro" id="IPR004148">
    <property type="entry name" value="BAR_dom"/>
</dbReference>
<comment type="caution">
    <text evidence="4">The sequence shown here is derived from an EMBL/GenBank/DDBJ whole genome shotgun (WGS) entry which is preliminary data.</text>
</comment>
<proteinExistence type="predicted"/>
<dbReference type="EMBL" id="JBEDUW010000004">
    <property type="protein sequence ID" value="KAK9935710.1"/>
    <property type="molecule type" value="Genomic_DNA"/>
</dbReference>
<dbReference type="PANTHER" id="PTHR23180">
    <property type="entry name" value="CENTAURIN/ARF"/>
    <property type="match status" value="1"/>
</dbReference>
<evidence type="ECO:0000256" key="1">
    <source>
        <dbReference type="ARBA" id="ARBA00022723"/>
    </source>
</evidence>
<keyword evidence="2" id="KW-0862">Zinc</keyword>
<dbReference type="Proteomes" id="UP001457282">
    <property type="component" value="Unassembled WGS sequence"/>
</dbReference>
<dbReference type="InterPro" id="IPR027267">
    <property type="entry name" value="AH/BAR_dom_sf"/>
</dbReference>
<protein>
    <recommendedName>
        <fullName evidence="3">BAR domain-containing protein</fullName>
    </recommendedName>
</protein>
<dbReference type="PANTHER" id="PTHR23180:SF244">
    <property type="entry name" value="ADP-RIBOSYLATION FACTOR GTPASE-ACTIVATING PROTEIN AGD2"/>
    <property type="match status" value="1"/>
</dbReference>
<name>A0AAW1XH32_RUBAR</name>
<sequence>MGAFIKLEDSPMFQKQVCSLEQTADELKDRCQRLFKGVHHFCRSLEGFGGDLDDPISVAIGGPVLSKFISAFRELATYKELLRTQVEHVLVNRLMHFMTVDLQDAKESRRRFDKAIHVYDQSREKFVSLKKNTRGDIVSELEEDLQNSKSAFEKAAST</sequence>
<dbReference type="GO" id="GO:0005096">
    <property type="term" value="F:GTPase activator activity"/>
    <property type="evidence" value="ECO:0007669"/>
    <property type="project" value="InterPro"/>
</dbReference>
<evidence type="ECO:0000313" key="5">
    <source>
        <dbReference type="Proteomes" id="UP001457282"/>
    </source>
</evidence>
<reference evidence="4 5" key="1">
    <citation type="journal article" date="2023" name="G3 (Bethesda)">
        <title>A chromosome-length genome assembly and annotation of blackberry (Rubus argutus, cv. 'Hillquist').</title>
        <authorList>
            <person name="Bruna T."/>
            <person name="Aryal R."/>
            <person name="Dudchenko O."/>
            <person name="Sargent D.J."/>
            <person name="Mead D."/>
            <person name="Buti M."/>
            <person name="Cavallini A."/>
            <person name="Hytonen T."/>
            <person name="Andres J."/>
            <person name="Pham M."/>
            <person name="Weisz D."/>
            <person name="Mascagni F."/>
            <person name="Usai G."/>
            <person name="Natali L."/>
            <person name="Bassil N."/>
            <person name="Fernandez G.E."/>
            <person name="Lomsadze A."/>
            <person name="Armour M."/>
            <person name="Olukolu B."/>
            <person name="Poorten T."/>
            <person name="Britton C."/>
            <person name="Davik J."/>
            <person name="Ashrafi H."/>
            <person name="Aiden E.L."/>
            <person name="Borodovsky M."/>
            <person name="Worthington M."/>
        </authorList>
    </citation>
    <scope>NUCLEOTIDE SEQUENCE [LARGE SCALE GENOMIC DNA]</scope>
    <source>
        <strain evidence="4">PI 553951</strain>
    </source>
</reference>
<accession>A0AAW1XH32</accession>
<feature type="domain" description="BAR" evidence="3">
    <location>
        <begin position="7"/>
        <end position="156"/>
    </location>
</feature>
<evidence type="ECO:0000313" key="4">
    <source>
        <dbReference type="EMBL" id="KAK9935710.1"/>
    </source>
</evidence>
<dbReference type="InterPro" id="IPR045258">
    <property type="entry name" value="ACAP1/2/3-like"/>
</dbReference>
<organism evidence="4 5">
    <name type="scientific">Rubus argutus</name>
    <name type="common">Southern blackberry</name>
    <dbReference type="NCBI Taxonomy" id="59490"/>
    <lineage>
        <taxon>Eukaryota</taxon>
        <taxon>Viridiplantae</taxon>
        <taxon>Streptophyta</taxon>
        <taxon>Embryophyta</taxon>
        <taxon>Tracheophyta</taxon>
        <taxon>Spermatophyta</taxon>
        <taxon>Magnoliopsida</taxon>
        <taxon>eudicotyledons</taxon>
        <taxon>Gunneridae</taxon>
        <taxon>Pentapetalae</taxon>
        <taxon>rosids</taxon>
        <taxon>fabids</taxon>
        <taxon>Rosales</taxon>
        <taxon>Rosaceae</taxon>
        <taxon>Rosoideae</taxon>
        <taxon>Rosoideae incertae sedis</taxon>
        <taxon>Rubus</taxon>
    </lineage>
</organism>
<keyword evidence="5" id="KW-1185">Reference proteome</keyword>
<gene>
    <name evidence="4" type="ORF">M0R45_022798</name>
</gene>
<dbReference type="GO" id="GO:0046872">
    <property type="term" value="F:metal ion binding"/>
    <property type="evidence" value="ECO:0007669"/>
    <property type="project" value="UniProtKB-KW"/>
</dbReference>
<keyword evidence="1" id="KW-0479">Metal-binding</keyword>
<dbReference type="AlphaFoldDB" id="A0AAW1XH32"/>
<dbReference type="Gene3D" id="1.20.1270.60">
    <property type="entry name" value="Arfaptin homology (AH) domain/BAR domain"/>
    <property type="match status" value="1"/>
</dbReference>